<name>A0A7R8GZI6_LEPSM</name>
<keyword evidence="2" id="KW-1185">Reference proteome</keyword>
<evidence type="ECO:0000313" key="1">
    <source>
        <dbReference type="EMBL" id="CAF2753981.1"/>
    </source>
</evidence>
<dbReference type="AlphaFoldDB" id="A0A7R8GZI6"/>
<sequence>MLANYSIYEGFRRFNNQDFLSWNTIRHLKMKFVILLCLAMAATFVEAQSTCCQFNGQCYKPGSIITTFPHCCTQMICSKKGTLYTNVIGKPKTCGCCRDPYNGKHGLIQNGGYGRTKFGRRFFCCDGKLVPTFSFMKPNKTPSPLA</sequence>
<dbReference type="Proteomes" id="UP000675881">
    <property type="component" value="Chromosome 1"/>
</dbReference>
<gene>
    <name evidence="1" type="ORF">LSAA_1229</name>
</gene>
<evidence type="ECO:0000313" key="2">
    <source>
        <dbReference type="Proteomes" id="UP000675881"/>
    </source>
</evidence>
<reference evidence="1" key="1">
    <citation type="submission" date="2021-02" db="EMBL/GenBank/DDBJ databases">
        <authorList>
            <person name="Bekaert M."/>
        </authorList>
    </citation>
    <scope>NUCLEOTIDE SEQUENCE</scope>
    <source>
        <strain evidence="1">IoA-00</strain>
    </source>
</reference>
<proteinExistence type="predicted"/>
<accession>A0A7R8GZI6</accession>
<protein>
    <submittedName>
        <fullName evidence="1">(salmon louse) hypothetical protein</fullName>
    </submittedName>
</protein>
<dbReference type="EMBL" id="HG994580">
    <property type="protein sequence ID" value="CAF2753981.1"/>
    <property type="molecule type" value="Genomic_DNA"/>
</dbReference>
<organism evidence="1 2">
    <name type="scientific">Lepeophtheirus salmonis</name>
    <name type="common">Salmon louse</name>
    <name type="synonym">Caligus salmonis</name>
    <dbReference type="NCBI Taxonomy" id="72036"/>
    <lineage>
        <taxon>Eukaryota</taxon>
        <taxon>Metazoa</taxon>
        <taxon>Ecdysozoa</taxon>
        <taxon>Arthropoda</taxon>
        <taxon>Crustacea</taxon>
        <taxon>Multicrustacea</taxon>
        <taxon>Hexanauplia</taxon>
        <taxon>Copepoda</taxon>
        <taxon>Siphonostomatoida</taxon>
        <taxon>Caligidae</taxon>
        <taxon>Lepeophtheirus</taxon>
    </lineage>
</organism>